<gene>
    <name evidence="5" type="ORF">EGW08_018966</name>
</gene>
<organism evidence="5 6">
    <name type="scientific">Elysia chlorotica</name>
    <name type="common">Eastern emerald elysia</name>
    <name type="synonym">Sea slug</name>
    <dbReference type="NCBI Taxonomy" id="188477"/>
    <lineage>
        <taxon>Eukaryota</taxon>
        <taxon>Metazoa</taxon>
        <taxon>Spiralia</taxon>
        <taxon>Lophotrochozoa</taxon>
        <taxon>Mollusca</taxon>
        <taxon>Gastropoda</taxon>
        <taxon>Heterobranchia</taxon>
        <taxon>Euthyneura</taxon>
        <taxon>Panpulmonata</taxon>
        <taxon>Sacoglossa</taxon>
        <taxon>Placobranchoidea</taxon>
        <taxon>Plakobranchidae</taxon>
        <taxon>Elysia</taxon>
    </lineage>
</organism>
<sequence length="206" mass="23019">MTAADAMMQDFPFPQCPAMTVPDAMIDPAPQHWTASLKLPKFLIIICSAGDLLLAKMYFHFGPEKHLLFHNWHAETPGAMIGACCAIFCLAVLYEGLKELRSQLQRSYTLPTSGLFDTLGRPQAELRDLLFEEGDRKAVWTIYSWRHLVQTLLHMVQAILSYSLMMVFMTFNLGLCLALVLGLGVGYFLFGWTRDAPGAVGTQPCN</sequence>
<keyword evidence="2 4" id="KW-1133">Transmembrane helix</keyword>
<dbReference type="PANTHER" id="PTHR12483:SF115">
    <property type="entry name" value="COPPER TRANSPORT PROTEIN"/>
    <property type="match status" value="1"/>
</dbReference>
<dbReference type="PANTHER" id="PTHR12483">
    <property type="entry name" value="SOLUTE CARRIER FAMILY 31 COPPER TRANSPORTERS"/>
    <property type="match status" value="1"/>
</dbReference>
<dbReference type="Proteomes" id="UP000271974">
    <property type="component" value="Unassembled WGS sequence"/>
</dbReference>
<dbReference type="AlphaFoldDB" id="A0A3S0Z8N9"/>
<comment type="similarity">
    <text evidence="4">Belongs to the copper transporter (Ctr) (TC 1.A.56) family. SLC31A subfamily.</text>
</comment>
<comment type="caution">
    <text evidence="5">The sequence shown here is derived from an EMBL/GenBank/DDBJ whole genome shotgun (WGS) entry which is preliminary data.</text>
</comment>
<evidence type="ECO:0000313" key="6">
    <source>
        <dbReference type="Proteomes" id="UP000271974"/>
    </source>
</evidence>
<proteinExistence type="inferred from homology"/>
<feature type="transmembrane region" description="Helical" evidence="4">
    <location>
        <begin position="79"/>
        <end position="97"/>
    </location>
</feature>
<feature type="transmembrane region" description="Helical" evidence="4">
    <location>
        <begin position="164"/>
        <end position="190"/>
    </location>
</feature>
<keyword evidence="4" id="KW-0406">Ion transport</keyword>
<reference evidence="5 6" key="1">
    <citation type="submission" date="2019-01" db="EMBL/GenBank/DDBJ databases">
        <title>A draft genome assembly of the solar-powered sea slug Elysia chlorotica.</title>
        <authorList>
            <person name="Cai H."/>
            <person name="Li Q."/>
            <person name="Fang X."/>
            <person name="Li J."/>
            <person name="Curtis N.E."/>
            <person name="Altenburger A."/>
            <person name="Shibata T."/>
            <person name="Feng M."/>
            <person name="Maeda T."/>
            <person name="Schwartz J.A."/>
            <person name="Shigenobu S."/>
            <person name="Lundholm N."/>
            <person name="Nishiyama T."/>
            <person name="Yang H."/>
            <person name="Hasebe M."/>
            <person name="Li S."/>
            <person name="Pierce S.K."/>
            <person name="Wang J."/>
        </authorList>
    </citation>
    <scope>NUCLEOTIDE SEQUENCE [LARGE SCALE GENOMIC DNA]</scope>
    <source>
        <strain evidence="5">EC2010</strain>
        <tissue evidence="5">Whole organism of an adult</tissue>
    </source>
</reference>
<keyword evidence="1 4" id="KW-0812">Transmembrane</keyword>
<feature type="transmembrane region" description="Helical" evidence="4">
    <location>
        <begin position="42"/>
        <end position="59"/>
    </location>
</feature>
<keyword evidence="4" id="KW-0813">Transport</keyword>
<dbReference type="InterPro" id="IPR007274">
    <property type="entry name" value="Cop_transporter"/>
</dbReference>
<dbReference type="GO" id="GO:0005375">
    <property type="term" value="F:copper ion transmembrane transporter activity"/>
    <property type="evidence" value="ECO:0007669"/>
    <property type="project" value="UniProtKB-UniRule"/>
</dbReference>
<dbReference type="GO" id="GO:0016020">
    <property type="term" value="C:membrane"/>
    <property type="evidence" value="ECO:0007669"/>
    <property type="project" value="UniProtKB-SubCell"/>
</dbReference>
<keyword evidence="4" id="KW-0187">Copper transport</keyword>
<dbReference type="EMBL" id="RQTK01000956">
    <property type="protein sequence ID" value="RUS73271.1"/>
    <property type="molecule type" value="Genomic_DNA"/>
</dbReference>
<evidence type="ECO:0000256" key="4">
    <source>
        <dbReference type="RuleBase" id="RU367022"/>
    </source>
</evidence>
<name>A0A3S0Z8N9_ELYCH</name>
<keyword evidence="4" id="KW-0186">Copper</keyword>
<keyword evidence="6" id="KW-1185">Reference proteome</keyword>
<evidence type="ECO:0000256" key="1">
    <source>
        <dbReference type="ARBA" id="ARBA00022692"/>
    </source>
</evidence>
<protein>
    <recommendedName>
        <fullName evidence="4">Copper transport protein</fullName>
    </recommendedName>
</protein>
<accession>A0A3S0Z8N9</accession>
<comment type="subcellular location">
    <subcellularLocation>
        <location evidence="4">Membrane</location>
        <topology evidence="4">Multi-pass membrane protein</topology>
    </subcellularLocation>
</comment>
<evidence type="ECO:0000313" key="5">
    <source>
        <dbReference type="EMBL" id="RUS73271.1"/>
    </source>
</evidence>
<evidence type="ECO:0000256" key="2">
    <source>
        <dbReference type="ARBA" id="ARBA00022989"/>
    </source>
</evidence>
<dbReference type="OrthoDB" id="161814at2759"/>
<evidence type="ECO:0000256" key="3">
    <source>
        <dbReference type="ARBA" id="ARBA00023136"/>
    </source>
</evidence>
<dbReference type="Pfam" id="PF04145">
    <property type="entry name" value="Ctr"/>
    <property type="match status" value="1"/>
</dbReference>
<keyword evidence="3 4" id="KW-0472">Membrane</keyword>